<gene>
    <name evidence="2" type="ORF">ACFO3Q_00865</name>
</gene>
<name>A0ABV9NGY9_9GAMM</name>
<organism evidence="2 3">
    <name type="scientific">Coralloluteibacterium thermophilum</name>
    <dbReference type="NCBI Taxonomy" id="2707049"/>
    <lineage>
        <taxon>Bacteria</taxon>
        <taxon>Pseudomonadati</taxon>
        <taxon>Pseudomonadota</taxon>
        <taxon>Gammaproteobacteria</taxon>
        <taxon>Lysobacterales</taxon>
        <taxon>Lysobacteraceae</taxon>
        <taxon>Coralloluteibacterium</taxon>
    </lineage>
</organism>
<sequence>MATTASHPGTPPTRAGLALPAFAPSPPMPPPTRRVDPVAPDWRPL</sequence>
<feature type="region of interest" description="Disordered" evidence="1">
    <location>
        <begin position="1"/>
        <end position="45"/>
    </location>
</feature>
<evidence type="ECO:0000256" key="1">
    <source>
        <dbReference type="SAM" id="MobiDB-lite"/>
    </source>
</evidence>
<dbReference type="Proteomes" id="UP001595892">
    <property type="component" value="Unassembled WGS sequence"/>
</dbReference>
<accession>A0ABV9NGY9</accession>
<protein>
    <submittedName>
        <fullName evidence="2">Uncharacterized protein</fullName>
    </submittedName>
</protein>
<comment type="caution">
    <text evidence="2">The sequence shown here is derived from an EMBL/GenBank/DDBJ whole genome shotgun (WGS) entry which is preliminary data.</text>
</comment>
<evidence type="ECO:0000313" key="3">
    <source>
        <dbReference type="Proteomes" id="UP001595892"/>
    </source>
</evidence>
<proteinExistence type="predicted"/>
<dbReference type="RefSeq" id="WP_377002655.1">
    <property type="nucleotide sequence ID" value="NZ_JBHSGG010000002.1"/>
</dbReference>
<dbReference type="EMBL" id="JBHSGG010000002">
    <property type="protein sequence ID" value="MFC4726729.1"/>
    <property type="molecule type" value="Genomic_DNA"/>
</dbReference>
<feature type="compositionally biased region" description="Pro residues" evidence="1">
    <location>
        <begin position="23"/>
        <end position="32"/>
    </location>
</feature>
<keyword evidence="3" id="KW-1185">Reference proteome</keyword>
<evidence type="ECO:0000313" key="2">
    <source>
        <dbReference type="EMBL" id="MFC4726729.1"/>
    </source>
</evidence>
<reference evidence="3" key="1">
    <citation type="journal article" date="2019" name="Int. J. Syst. Evol. Microbiol.">
        <title>The Global Catalogue of Microorganisms (GCM) 10K type strain sequencing project: providing services to taxonomists for standard genome sequencing and annotation.</title>
        <authorList>
            <consortium name="The Broad Institute Genomics Platform"/>
            <consortium name="The Broad Institute Genome Sequencing Center for Infectious Disease"/>
            <person name="Wu L."/>
            <person name="Ma J."/>
        </authorList>
    </citation>
    <scope>NUCLEOTIDE SEQUENCE [LARGE SCALE GENOMIC DNA]</scope>
    <source>
        <strain evidence="3">CGMCC 1.13574</strain>
    </source>
</reference>